<dbReference type="InterPro" id="IPR036597">
    <property type="entry name" value="Fido-like_dom_sf"/>
</dbReference>
<evidence type="ECO:0000313" key="2">
    <source>
        <dbReference type="EMBL" id="KAF2158473.1"/>
    </source>
</evidence>
<organism evidence="2 3">
    <name type="scientific">Zasmidium cellare ATCC 36951</name>
    <dbReference type="NCBI Taxonomy" id="1080233"/>
    <lineage>
        <taxon>Eukaryota</taxon>
        <taxon>Fungi</taxon>
        <taxon>Dikarya</taxon>
        <taxon>Ascomycota</taxon>
        <taxon>Pezizomycotina</taxon>
        <taxon>Dothideomycetes</taxon>
        <taxon>Dothideomycetidae</taxon>
        <taxon>Mycosphaerellales</taxon>
        <taxon>Mycosphaerellaceae</taxon>
        <taxon>Zasmidium</taxon>
    </lineage>
</organism>
<gene>
    <name evidence="2" type="ORF">M409DRAFT_31026</name>
</gene>
<keyword evidence="3" id="KW-1185">Reference proteome</keyword>
<dbReference type="GO" id="GO:0016301">
    <property type="term" value="F:kinase activity"/>
    <property type="evidence" value="ECO:0007669"/>
    <property type="project" value="InterPro"/>
</dbReference>
<protein>
    <recommendedName>
        <fullName evidence="1">Fido domain-containing protein</fullName>
    </recommendedName>
</protein>
<dbReference type="InterPro" id="IPR003812">
    <property type="entry name" value="Fido"/>
</dbReference>
<dbReference type="SUPFAM" id="SSF140931">
    <property type="entry name" value="Fic-like"/>
    <property type="match status" value="1"/>
</dbReference>
<dbReference type="Proteomes" id="UP000799537">
    <property type="component" value="Unassembled WGS sequence"/>
</dbReference>
<dbReference type="AlphaFoldDB" id="A0A6A6BVC3"/>
<dbReference type="InterPro" id="IPR006440">
    <property type="entry name" value="Doc"/>
</dbReference>
<accession>A0A6A6BVC3</accession>
<evidence type="ECO:0000259" key="1">
    <source>
        <dbReference type="PROSITE" id="PS51459"/>
    </source>
</evidence>
<dbReference type="InterPro" id="IPR053737">
    <property type="entry name" value="Type_II_TA_Toxin"/>
</dbReference>
<proteinExistence type="predicted"/>
<dbReference type="GeneID" id="54563439"/>
<dbReference type="NCBIfam" id="TIGR01550">
    <property type="entry name" value="DOC_P1"/>
    <property type="match status" value="1"/>
</dbReference>
<name>A0A6A6BVC3_ZASCE</name>
<dbReference type="EMBL" id="ML993662">
    <property type="protein sequence ID" value="KAF2158473.1"/>
    <property type="molecule type" value="Genomic_DNA"/>
</dbReference>
<dbReference type="PANTHER" id="PTHR39426">
    <property type="entry name" value="HOMOLOGY TO DEATH-ON-CURING PROTEIN OF PHAGE P1"/>
    <property type="match status" value="1"/>
</dbReference>
<dbReference type="RefSeq" id="XP_033659362.1">
    <property type="nucleotide sequence ID" value="XM_033810167.1"/>
</dbReference>
<dbReference type="PROSITE" id="PS51459">
    <property type="entry name" value="FIDO"/>
    <property type="match status" value="1"/>
</dbReference>
<dbReference type="PANTHER" id="PTHR39426:SF1">
    <property type="entry name" value="HOMOLOGY TO DEATH-ON-CURING PROTEIN OF PHAGE P1"/>
    <property type="match status" value="1"/>
</dbReference>
<dbReference type="Pfam" id="PF02661">
    <property type="entry name" value="Fic"/>
    <property type="match status" value="1"/>
</dbReference>
<feature type="domain" description="Fido" evidence="1">
    <location>
        <begin position="1"/>
        <end position="131"/>
    </location>
</feature>
<reference evidence="2" key="1">
    <citation type="journal article" date="2020" name="Stud. Mycol.">
        <title>101 Dothideomycetes genomes: a test case for predicting lifestyles and emergence of pathogens.</title>
        <authorList>
            <person name="Haridas S."/>
            <person name="Albert R."/>
            <person name="Binder M."/>
            <person name="Bloem J."/>
            <person name="Labutti K."/>
            <person name="Salamov A."/>
            <person name="Andreopoulos B."/>
            <person name="Baker S."/>
            <person name="Barry K."/>
            <person name="Bills G."/>
            <person name="Bluhm B."/>
            <person name="Cannon C."/>
            <person name="Castanera R."/>
            <person name="Culley D."/>
            <person name="Daum C."/>
            <person name="Ezra D."/>
            <person name="Gonzalez J."/>
            <person name="Henrissat B."/>
            <person name="Kuo A."/>
            <person name="Liang C."/>
            <person name="Lipzen A."/>
            <person name="Lutzoni F."/>
            <person name="Magnuson J."/>
            <person name="Mondo S."/>
            <person name="Nolan M."/>
            <person name="Ohm R."/>
            <person name="Pangilinan J."/>
            <person name="Park H.-J."/>
            <person name="Ramirez L."/>
            <person name="Alfaro M."/>
            <person name="Sun H."/>
            <person name="Tritt A."/>
            <person name="Yoshinaga Y."/>
            <person name="Zwiers L.-H."/>
            <person name="Turgeon B."/>
            <person name="Goodwin S."/>
            <person name="Spatafora J."/>
            <person name="Crous P."/>
            <person name="Grigoriev I."/>
        </authorList>
    </citation>
    <scope>NUCLEOTIDE SEQUENCE</scope>
    <source>
        <strain evidence="2">ATCC 36951</strain>
    </source>
</reference>
<dbReference type="OrthoDB" id="3049701at2759"/>
<dbReference type="Gene3D" id="1.20.120.1870">
    <property type="entry name" value="Fic/DOC protein, Fido domain"/>
    <property type="match status" value="1"/>
</dbReference>
<sequence length="153" mass="16874">MSSRQRTYRFLTAAQIQRLYITLIADAVPTQPAMLESAVKSPINVRHYTQEADIFKLAAVLSEKIMKNHAYADGNKRAALVAADMFLKINGYKLQAKVLGVDHCSEGLAAAHVAVTTGQWDSDSLSRYYRQVATPVGLLTPDIVAIRHHAAEH</sequence>
<evidence type="ECO:0000313" key="3">
    <source>
        <dbReference type="Proteomes" id="UP000799537"/>
    </source>
</evidence>